<feature type="chain" id="PRO_5042690982" evidence="1">
    <location>
        <begin position="21"/>
        <end position="163"/>
    </location>
</feature>
<dbReference type="AlphaFoldDB" id="A0A1V2GGY1"/>
<dbReference type="InterPro" id="IPR000259">
    <property type="entry name" value="Adhesion_dom_fimbrial"/>
</dbReference>
<dbReference type="Proteomes" id="UP000255164">
    <property type="component" value="Unassembled WGS sequence"/>
</dbReference>
<dbReference type="GO" id="GO:0043709">
    <property type="term" value="P:cell adhesion involved in single-species biofilm formation"/>
    <property type="evidence" value="ECO:0007669"/>
    <property type="project" value="TreeGrafter"/>
</dbReference>
<evidence type="ECO:0000313" key="5">
    <source>
        <dbReference type="EMBL" id="STE71095.1"/>
    </source>
</evidence>
<sequence length="163" mass="17201">MKRLLLAGLGGVLLTGSALAGETKSVPLTLRVLVDPPPPCTVKGSNVDFGDVIIKKINGTEYRKDAGYTLNCANSLSDDLQMQFKGTTTTINGETVLSTGITGFGIRIENAADNSLFAIGDNTWTPFSVSSQPQLKAVPVKQDGVTLTGAQFNASMTMVVDYQ</sequence>
<protein>
    <submittedName>
        <fullName evidence="3">Fimbrial protein</fullName>
    </submittedName>
</protein>
<dbReference type="SUPFAM" id="SSF49401">
    <property type="entry name" value="Bacterial adhesins"/>
    <property type="match status" value="1"/>
</dbReference>
<reference evidence="5 7" key="2">
    <citation type="submission" date="2018-06" db="EMBL/GenBank/DDBJ databases">
        <authorList>
            <consortium name="Pathogen Informatics"/>
            <person name="Doyle S."/>
        </authorList>
    </citation>
    <scope>NUCLEOTIDE SEQUENCE [LARGE SCALE GENOMIC DNA]</scope>
    <source>
        <strain evidence="5 7">NCTC10082</strain>
    </source>
</reference>
<dbReference type="Proteomes" id="UP000567387">
    <property type="component" value="Unassembled WGS sequence"/>
</dbReference>
<feature type="signal peptide" evidence="1">
    <location>
        <begin position="1"/>
        <end position="20"/>
    </location>
</feature>
<dbReference type="PANTHER" id="PTHR33420">
    <property type="entry name" value="FIMBRIAL SUBUNIT ELFA-RELATED"/>
    <property type="match status" value="1"/>
</dbReference>
<evidence type="ECO:0000313" key="6">
    <source>
        <dbReference type="Proteomes" id="UP000188967"/>
    </source>
</evidence>
<keyword evidence="1" id="KW-0732">Signal</keyword>
<feature type="domain" description="Fimbrial-type adhesion" evidence="2">
    <location>
        <begin position="37"/>
        <end position="163"/>
    </location>
</feature>
<evidence type="ECO:0000313" key="7">
    <source>
        <dbReference type="Proteomes" id="UP000255164"/>
    </source>
</evidence>
<dbReference type="InterPro" id="IPR036937">
    <property type="entry name" value="Adhesion_dom_fimbrial_sf"/>
</dbReference>
<dbReference type="EMBL" id="MTPS01000141">
    <property type="protein sequence ID" value="ONG35102.1"/>
    <property type="molecule type" value="Genomic_DNA"/>
</dbReference>
<dbReference type="Proteomes" id="UP000188967">
    <property type="component" value="Unassembled WGS sequence"/>
</dbReference>
<evidence type="ECO:0000313" key="3">
    <source>
        <dbReference type="EMBL" id="EFA8784888.1"/>
    </source>
</evidence>
<dbReference type="PANTHER" id="PTHR33420:SF34">
    <property type="entry name" value="MINOR FIMBRIAL SUBUNIT"/>
    <property type="match status" value="1"/>
</dbReference>
<evidence type="ECO:0000313" key="4">
    <source>
        <dbReference type="EMBL" id="ONG35102.1"/>
    </source>
</evidence>
<name>A0A1V2GGY1_ECOLX</name>
<dbReference type="GO" id="GO:0009289">
    <property type="term" value="C:pilus"/>
    <property type="evidence" value="ECO:0007669"/>
    <property type="project" value="InterPro"/>
</dbReference>
<dbReference type="EMBL" id="AASCBU010000012">
    <property type="protein sequence ID" value="EFA8784888.1"/>
    <property type="molecule type" value="Genomic_DNA"/>
</dbReference>
<organism evidence="4 6">
    <name type="scientific">Escherichia coli</name>
    <dbReference type="NCBI Taxonomy" id="562"/>
    <lineage>
        <taxon>Bacteria</taxon>
        <taxon>Pseudomonadati</taxon>
        <taxon>Pseudomonadota</taxon>
        <taxon>Gammaproteobacteria</taxon>
        <taxon>Enterobacterales</taxon>
        <taxon>Enterobacteriaceae</taxon>
        <taxon>Escherichia</taxon>
    </lineage>
</organism>
<gene>
    <name evidence="4" type="ORF">BXT93_09895</name>
    <name evidence="3" type="ORF">C2R31_002735</name>
    <name evidence="5" type="ORF">NCTC10082_03958</name>
</gene>
<evidence type="ECO:0000259" key="2">
    <source>
        <dbReference type="Pfam" id="PF00419"/>
    </source>
</evidence>
<dbReference type="Gene3D" id="2.60.40.1090">
    <property type="entry name" value="Fimbrial-type adhesion domain"/>
    <property type="match status" value="1"/>
</dbReference>
<dbReference type="InterPro" id="IPR008966">
    <property type="entry name" value="Adhesion_dom_sf"/>
</dbReference>
<dbReference type="InterPro" id="IPR050263">
    <property type="entry name" value="Bact_Fimbrial_Adh_Pro"/>
</dbReference>
<dbReference type="EMBL" id="UFZA01000002">
    <property type="protein sequence ID" value="STE71095.1"/>
    <property type="molecule type" value="Genomic_DNA"/>
</dbReference>
<evidence type="ECO:0000313" key="8">
    <source>
        <dbReference type="Proteomes" id="UP000567387"/>
    </source>
</evidence>
<dbReference type="RefSeq" id="WP_000826022.1">
    <property type="nucleotide sequence ID" value="NZ_BFLQ01000045.1"/>
</dbReference>
<proteinExistence type="predicted"/>
<evidence type="ECO:0000256" key="1">
    <source>
        <dbReference type="SAM" id="SignalP"/>
    </source>
</evidence>
<reference evidence="3 8" key="3">
    <citation type="submission" date="2018-08" db="EMBL/GenBank/DDBJ databases">
        <authorList>
            <consortium name="PulseNet: The National Subtyping Network for Foodborne Disease Surveillance"/>
            <person name="Tarr C.L."/>
            <person name="Trees E."/>
            <person name="Katz L.S."/>
            <person name="Carleton-Romer H.A."/>
            <person name="Stroika S."/>
            <person name="Kucerova Z."/>
            <person name="Roache K.F."/>
            <person name="Sabol A.L."/>
            <person name="Besser J."/>
            <person name="Gerner-Smidt P."/>
        </authorList>
    </citation>
    <scope>NUCLEOTIDE SEQUENCE [LARGE SCALE GENOMIC DNA]</scope>
    <source>
        <strain evidence="3 8">PNUSAE011918</strain>
    </source>
</reference>
<accession>A0A1V2GGY1</accession>
<reference evidence="4 6" key="1">
    <citation type="submission" date="2017-01" db="EMBL/GenBank/DDBJ databases">
        <title>Draft genome sequence of an E. coli strain isolated from human, in Amazon, Brazil.</title>
        <authorList>
            <person name="Moura Q."/>
            <person name="Fernandes M.R."/>
            <person name="Cerdeira L."/>
            <person name="Vianello M."/>
            <person name="Souza T.A."/>
            <person name="Ienne S."/>
            <person name="Lincopan N."/>
        </authorList>
    </citation>
    <scope>NUCLEOTIDE SEQUENCE [LARGE SCALE GENOMIC DNA]</scope>
    <source>
        <strain evidence="4 6">ICBEcBL-II-13</strain>
    </source>
</reference>
<dbReference type="Pfam" id="PF00419">
    <property type="entry name" value="Fimbrial"/>
    <property type="match status" value="1"/>
</dbReference>